<feature type="region of interest" description="Disordered" evidence="1">
    <location>
        <begin position="48"/>
        <end position="97"/>
    </location>
</feature>
<dbReference type="EMBL" id="HBNR01054485">
    <property type="protein sequence ID" value="CAE4620416.1"/>
    <property type="molecule type" value="Transcribed_RNA"/>
</dbReference>
<evidence type="ECO:0000256" key="3">
    <source>
        <dbReference type="SAM" id="SignalP"/>
    </source>
</evidence>
<sequence length="441" mass="46628">MVASPPPSPRVAGLLAASLLAFAGLPVAQAARISNRAGASRAEAGSGEASGLAAHATAERGGAQSAVRVASHGAQPAPPPPAAAGTPGTAAAAAPAADPALDPALARFAVPPPPPEMDPVADGQPADTAIGSYLVGRVMEGPTQNPLPTQSSVDFAAGCPVLQEWPTSVEVVAPDPCQSYPAGHWASPGGILGGGEPLMSYHLQCWMQAPTIEYSVPSGDAFGSSVTAGVLVDDTVTLYDCGGNPKYSIEERVYHATGKANPQICEKYRSCDGVVWLQYVIYDYADGREVAKTPYLSLFQDRFEVQDKLGEVIATVSRGSEWTPTGGECGESRKWIIEYAVRDKPGAFSNPTEQWPIAEMVTMISVRDLNRRPSGFLAPTTCELKSILPELVLVFLLAALVGSIVILWLRKGLVPCRNFMFDLEDRVCPKRMRLPSRYEDD</sequence>
<evidence type="ECO:0000313" key="4">
    <source>
        <dbReference type="EMBL" id="CAE4620416.1"/>
    </source>
</evidence>
<dbReference type="AlphaFoldDB" id="A0A7S4RP38"/>
<gene>
    <name evidence="4" type="ORF">AMON00008_LOCUS38274</name>
</gene>
<keyword evidence="3" id="KW-0732">Signal</keyword>
<protein>
    <submittedName>
        <fullName evidence="4">Uncharacterized protein</fullName>
    </submittedName>
</protein>
<feature type="transmembrane region" description="Helical" evidence="2">
    <location>
        <begin position="391"/>
        <end position="409"/>
    </location>
</feature>
<evidence type="ECO:0000256" key="2">
    <source>
        <dbReference type="SAM" id="Phobius"/>
    </source>
</evidence>
<feature type="signal peptide" evidence="3">
    <location>
        <begin position="1"/>
        <end position="30"/>
    </location>
</feature>
<reference evidence="4" key="1">
    <citation type="submission" date="2021-01" db="EMBL/GenBank/DDBJ databases">
        <authorList>
            <person name="Corre E."/>
            <person name="Pelletier E."/>
            <person name="Niang G."/>
            <person name="Scheremetjew M."/>
            <person name="Finn R."/>
            <person name="Kale V."/>
            <person name="Holt S."/>
            <person name="Cochrane G."/>
            <person name="Meng A."/>
            <person name="Brown T."/>
            <person name="Cohen L."/>
        </authorList>
    </citation>
    <scope>NUCLEOTIDE SEQUENCE</scope>
    <source>
        <strain evidence="4">CCMP3105</strain>
    </source>
</reference>
<proteinExistence type="predicted"/>
<keyword evidence="2" id="KW-0472">Membrane</keyword>
<accession>A0A7S4RP38</accession>
<name>A0A7S4RP38_9DINO</name>
<organism evidence="4">
    <name type="scientific">Alexandrium monilatum</name>
    <dbReference type="NCBI Taxonomy" id="311494"/>
    <lineage>
        <taxon>Eukaryota</taxon>
        <taxon>Sar</taxon>
        <taxon>Alveolata</taxon>
        <taxon>Dinophyceae</taxon>
        <taxon>Gonyaulacales</taxon>
        <taxon>Pyrocystaceae</taxon>
        <taxon>Alexandrium</taxon>
    </lineage>
</organism>
<feature type="chain" id="PRO_5031203138" evidence="3">
    <location>
        <begin position="31"/>
        <end position="441"/>
    </location>
</feature>
<keyword evidence="2" id="KW-0812">Transmembrane</keyword>
<feature type="compositionally biased region" description="Low complexity" evidence="1">
    <location>
        <begin position="83"/>
        <end position="97"/>
    </location>
</feature>
<keyword evidence="2" id="KW-1133">Transmembrane helix</keyword>
<evidence type="ECO:0000256" key="1">
    <source>
        <dbReference type="SAM" id="MobiDB-lite"/>
    </source>
</evidence>